<dbReference type="PANTHER" id="PTHR12546:SF33">
    <property type="entry name" value="SPERM VESICLE FUSION PROTEIN FER-1"/>
    <property type="match status" value="1"/>
</dbReference>
<feature type="compositionally biased region" description="Basic and acidic residues" evidence="6">
    <location>
        <begin position="1398"/>
        <end position="1409"/>
    </location>
</feature>
<dbReference type="CDD" id="cd00030">
    <property type="entry name" value="C2"/>
    <property type="match status" value="2"/>
</dbReference>
<dbReference type="SUPFAM" id="SSF49562">
    <property type="entry name" value="C2 domain (Calcium/lipid-binding domain, CaLB)"/>
    <property type="match status" value="5"/>
</dbReference>
<evidence type="ECO:0000313" key="10">
    <source>
        <dbReference type="Proteomes" id="UP000007494"/>
    </source>
</evidence>
<evidence type="ECO:0000256" key="3">
    <source>
        <dbReference type="ARBA" id="ARBA00022737"/>
    </source>
</evidence>
<evidence type="ECO:0000256" key="7">
    <source>
        <dbReference type="SAM" id="Phobius"/>
    </source>
</evidence>
<name>F0VGM4_NEOCL</name>
<keyword evidence="3" id="KW-0677">Repeat</keyword>
<dbReference type="InterPro" id="IPR000008">
    <property type="entry name" value="C2_dom"/>
</dbReference>
<feature type="domain" description="C2" evidence="8">
    <location>
        <begin position="1"/>
        <end position="111"/>
    </location>
</feature>
<dbReference type="PANTHER" id="PTHR12546">
    <property type="entry name" value="FER-1-LIKE"/>
    <property type="match status" value="1"/>
</dbReference>
<evidence type="ECO:0000256" key="6">
    <source>
        <dbReference type="SAM" id="MobiDB-lite"/>
    </source>
</evidence>
<keyword evidence="5 7" id="KW-0472">Membrane</keyword>
<dbReference type="eggNOG" id="KOG1326">
    <property type="taxonomic scope" value="Eukaryota"/>
</dbReference>
<feature type="domain" description="C2" evidence="8">
    <location>
        <begin position="1221"/>
        <end position="1350"/>
    </location>
</feature>
<evidence type="ECO:0000256" key="1">
    <source>
        <dbReference type="ARBA" id="ARBA00004167"/>
    </source>
</evidence>
<gene>
    <name evidence="9" type="ORF">NCLIV_026570</name>
</gene>
<dbReference type="Proteomes" id="UP000007494">
    <property type="component" value="Chromosome VIIb"/>
</dbReference>
<dbReference type="InParanoid" id="F0VGM4"/>
<dbReference type="OrthoDB" id="270970at2759"/>
<sequence>MGKTKIYSVGFTVHEAQNLVTEKGQPVDPLVVVRCCGREYRTEVKYAKSNVVSWDESHAWTDLCLTDEEWEAAYITFEVQAANAFWRNTLLGLVSVQLRLIQLRKTHQIRKALPLQHPDDTDVHGSLRVTIFACAPGEAPPSPGEEEVVEEEDNNDYDDLRKAVIDTNQVVEREAGSRLYHVYVTAYRVEDLPTSSKGTRDPFVTCEFAGCKLKSMQARGCCSHTFNECFRFPVVTPLPEDAILIKVWDWNFMRADELIAVSPFVNVAYSIHRLGQDIFFGAANSPDASEASDGGRGHLASFFFMMRRFSKRHRGTLWFNLYGFDDKEVAQATKVAGQGGRLVANCYLGRILLSARAERLTKEDDLMPAHTVAARPYETPPVIPLALLADIYEVQGAPGEKVSVEIWCGPARARTKWVMGLESKAAQRAGAAPQALNRAIEGALGVANYLMGEVPEGEDRFPFDNFEGRVEDLRLVVPEDTKQQWDVIISVHVRGSTKGFMGDTRIAFQRLKMSKVPVHTHNNPRTPVWVPLISTPPFESMKPAPAILMCIEKSKVESFARSKRKHVTAVDYQLRAYVYAARNLLSPSGALPNPFVQVACAGNARETEVFEQTSSPVFMDCLLLDITMMTDPVSRLPTVAPIVVTLYEQRSWGTQFLGRATCHYDRLRGRLKPGEAPTVAEPRWIKLRGGKYANRHLGDVLLMLELIRKRDAQLIPAFPMRPVVNMCTLTFSCLGLRSLYMTQRAKRLDYVSIRKGEDVKAELRRIRGPVIRVSVSSFASAGRGNNEAILRYERNLPEDPTIVNKHWTTVTKAANTDIFKVAYMEIDVPVDPIYDPRLVVQVYDRKQKPKYFIGEYSMSLVPLMPWVLDQQGAIEAVAPLNDFTDTVDLKHIGGLMRGFHGSSKKSGTGQIGLEALSAADRETADAHKELTLAQSRFATYDPDNKRLDVRRNAGILCNMDWRHRNSLMSFRGRASELLLVWFVLFAEGKRAADKKTKEQYARPSVDSTLEQFLDDVTFPSDSLKKSVMGDIDVTGFVKFFVNLTHHDEPNPHVDPAAVELASSEDRMRRNLRGEEAYPKLMKIRVYVIRAISLYVGDDRIVPNPYLLFNLGDKSDTLRAEAKSNTHNPEFFTVWEKDVMFPDDSQFELQVWSAHEGVSGGLEDIYIGSTCIDLEERWFSKEWQKSMSKNQVPMEYRPLKQMPGGSFKGTVEMWVELMDFQKAGEVPKFDLQSPAATEVEIRVIVWGARNLAVKILGKDFIDAMIRCNLDCTGYRGTQPAAQQTDVHYYSKTGAAIFNWRMVYSRVQMPVSTCVLQIAAYDNRNMGQASFVGEVNLELRRYLERVASTLNSIDVDAELKLINRSRESADISTFGFVQVSLQFISQSEATSKPVGLGRDSPNRDPRLTTPQEGRKWEDVLGSAGLRVDYRPLWYWVRVAAVVFLCIWVFVVAFLYPSLLG</sequence>
<dbReference type="GO" id="GO:0007009">
    <property type="term" value="P:plasma membrane organization"/>
    <property type="evidence" value="ECO:0007669"/>
    <property type="project" value="TreeGrafter"/>
</dbReference>
<keyword evidence="10" id="KW-1185">Reference proteome</keyword>
<dbReference type="EMBL" id="FR823389">
    <property type="protein sequence ID" value="CBZ52868.1"/>
    <property type="molecule type" value="Genomic_DNA"/>
</dbReference>
<dbReference type="GeneID" id="13442819"/>
<dbReference type="Pfam" id="PF00168">
    <property type="entry name" value="C2"/>
    <property type="match status" value="5"/>
</dbReference>
<evidence type="ECO:0000313" key="9">
    <source>
        <dbReference type="EMBL" id="CBZ52868.1"/>
    </source>
</evidence>
<comment type="subcellular location">
    <subcellularLocation>
        <location evidence="1">Membrane</location>
        <topology evidence="1">Single-pass membrane protein</topology>
    </subcellularLocation>
</comment>
<accession>F0VGM4</accession>
<feature type="region of interest" description="Disordered" evidence="6">
    <location>
        <begin position="1389"/>
        <end position="1409"/>
    </location>
</feature>
<keyword evidence="4 7" id="KW-1133">Transmembrane helix</keyword>
<evidence type="ECO:0000256" key="5">
    <source>
        <dbReference type="ARBA" id="ARBA00023136"/>
    </source>
</evidence>
<dbReference type="InterPro" id="IPR037721">
    <property type="entry name" value="Ferlin"/>
</dbReference>
<reference evidence="10" key="1">
    <citation type="journal article" date="2012" name="PLoS Pathog.">
        <title>Comparative genomics of the apicomplexan parasites Toxoplasma gondii and Neospora caninum: Coccidia differing in host range and transmission strategy.</title>
        <authorList>
            <person name="Reid A.J."/>
            <person name="Vermont S.J."/>
            <person name="Cotton J.A."/>
            <person name="Harris D."/>
            <person name="Hill-Cawthorne G.A."/>
            <person name="Konen-Waisman S."/>
            <person name="Latham S.M."/>
            <person name="Mourier T."/>
            <person name="Norton R."/>
            <person name="Quail M.A."/>
            <person name="Sanders M."/>
            <person name="Shanmugam D."/>
            <person name="Sohal A."/>
            <person name="Wasmuth J.D."/>
            <person name="Brunk B."/>
            <person name="Grigg M.E."/>
            <person name="Howard J.C."/>
            <person name="Parkinson J."/>
            <person name="Roos D.S."/>
            <person name="Trees A.J."/>
            <person name="Berriman M."/>
            <person name="Pain A."/>
            <person name="Wastling J.M."/>
        </authorList>
    </citation>
    <scope>NUCLEOTIDE SEQUENCE [LARGE SCALE GENOMIC DNA]</scope>
    <source>
        <strain evidence="10">Liverpool</strain>
    </source>
</reference>
<feature type="domain" description="C2" evidence="8">
    <location>
        <begin position="161"/>
        <end position="280"/>
    </location>
</feature>
<evidence type="ECO:0000256" key="4">
    <source>
        <dbReference type="ARBA" id="ARBA00022989"/>
    </source>
</evidence>
<keyword evidence="2 7" id="KW-0812">Transmembrane</keyword>
<evidence type="ECO:0000259" key="8">
    <source>
        <dbReference type="PROSITE" id="PS50004"/>
    </source>
</evidence>
<dbReference type="Gene3D" id="2.60.40.150">
    <property type="entry name" value="C2 domain"/>
    <property type="match status" value="5"/>
</dbReference>
<dbReference type="InterPro" id="IPR035892">
    <property type="entry name" value="C2_domain_sf"/>
</dbReference>
<dbReference type="OMA" id="RCYIYAC"/>
<evidence type="ECO:0000256" key="2">
    <source>
        <dbReference type="ARBA" id="ARBA00022692"/>
    </source>
</evidence>
<dbReference type="InterPro" id="IPR037725">
    <property type="entry name" value="C2F_Ferlin"/>
</dbReference>
<feature type="domain" description="C2" evidence="8">
    <location>
        <begin position="1063"/>
        <end position="1186"/>
    </location>
</feature>
<dbReference type="CDD" id="cd08374">
    <property type="entry name" value="C2F_Ferlin"/>
    <property type="match status" value="1"/>
</dbReference>
<proteinExistence type="predicted"/>
<dbReference type="GO" id="GO:0016020">
    <property type="term" value="C:membrane"/>
    <property type="evidence" value="ECO:0007669"/>
    <property type="project" value="UniProtKB-SubCell"/>
</dbReference>
<dbReference type="VEuPathDB" id="ToxoDB:NCLIV_026570"/>
<dbReference type="PROSITE" id="PS50004">
    <property type="entry name" value="C2"/>
    <property type="match status" value="5"/>
</dbReference>
<feature type="transmembrane region" description="Helical" evidence="7">
    <location>
        <begin position="1430"/>
        <end position="1453"/>
    </location>
</feature>
<dbReference type="RefSeq" id="XP_003882900.1">
    <property type="nucleotide sequence ID" value="XM_003882851.1"/>
</dbReference>
<dbReference type="SMART" id="SM00239">
    <property type="entry name" value="C2"/>
    <property type="match status" value="5"/>
</dbReference>
<organism evidence="9 10">
    <name type="scientific">Neospora caninum (strain Liverpool)</name>
    <dbReference type="NCBI Taxonomy" id="572307"/>
    <lineage>
        <taxon>Eukaryota</taxon>
        <taxon>Sar</taxon>
        <taxon>Alveolata</taxon>
        <taxon>Apicomplexa</taxon>
        <taxon>Conoidasida</taxon>
        <taxon>Coccidia</taxon>
        <taxon>Eucoccidiorida</taxon>
        <taxon>Eimeriorina</taxon>
        <taxon>Sarcocystidae</taxon>
        <taxon>Neospora</taxon>
    </lineage>
</organism>
<protein>
    <recommendedName>
        <fullName evidence="8">C2 domain-containing protein</fullName>
    </recommendedName>
</protein>
<feature type="domain" description="C2" evidence="8">
    <location>
        <begin position="552"/>
        <end position="678"/>
    </location>
</feature>